<dbReference type="Proteomes" id="UP000887565">
    <property type="component" value="Unplaced"/>
</dbReference>
<reference evidence="2" key="1">
    <citation type="submission" date="2022-11" db="UniProtKB">
        <authorList>
            <consortium name="WormBaseParasite"/>
        </authorList>
    </citation>
    <scope>IDENTIFICATION</scope>
</reference>
<organism evidence="1 2">
    <name type="scientific">Romanomermis culicivorax</name>
    <name type="common">Nematode worm</name>
    <dbReference type="NCBI Taxonomy" id="13658"/>
    <lineage>
        <taxon>Eukaryota</taxon>
        <taxon>Metazoa</taxon>
        <taxon>Ecdysozoa</taxon>
        <taxon>Nematoda</taxon>
        <taxon>Enoplea</taxon>
        <taxon>Dorylaimia</taxon>
        <taxon>Mermithida</taxon>
        <taxon>Mermithoidea</taxon>
        <taxon>Mermithidae</taxon>
        <taxon>Romanomermis</taxon>
    </lineage>
</organism>
<protein>
    <submittedName>
        <fullName evidence="2">Uncharacterized protein</fullName>
    </submittedName>
</protein>
<dbReference type="AlphaFoldDB" id="A0A915KVQ9"/>
<sequence>MFSLASNQRGYISLQFVRGVDGGVDCFVDGAFGNRSFGRAVVYHLAINMESQTGKLEYLPDKT</sequence>
<dbReference type="WBParaSite" id="nRc.2.0.1.t42563-RA">
    <property type="protein sequence ID" value="nRc.2.0.1.t42563-RA"/>
    <property type="gene ID" value="nRc.2.0.1.g42563"/>
</dbReference>
<name>A0A915KVQ9_ROMCU</name>
<accession>A0A915KVQ9</accession>
<proteinExistence type="predicted"/>
<evidence type="ECO:0000313" key="1">
    <source>
        <dbReference type="Proteomes" id="UP000887565"/>
    </source>
</evidence>
<keyword evidence="1" id="KW-1185">Reference proteome</keyword>
<evidence type="ECO:0000313" key="2">
    <source>
        <dbReference type="WBParaSite" id="nRc.2.0.1.t42563-RA"/>
    </source>
</evidence>